<evidence type="ECO:0000313" key="3">
    <source>
        <dbReference type="EMBL" id="OCL10673.1"/>
    </source>
</evidence>
<sequence length="282" mass="30454">MTSLTIADQDFLALRDKVVIITGGSSGIGLATVRLCLSSGAKVVVGDCNPPPEPEQSKISFFPLDVASWNEQVAMFKKVGELHGTIDHVLANAGIAPLTNLLEDDVDGHGVLIAPNLRVIDVNLIGCIYTTKLGLHYLKKSAKGGSIVLTASASSFQRFSPVDYRLMHGLVGHLHPKLPIRLNAVSPSWTDTSIVPRILFESLGHPVQSSEIVARSIALLMVDVSRHGQLIYSANGKHKEIEESMLGHVAEMLGVDGSSSDEKVYQKVAEYYETQKPQHAEV</sequence>
<dbReference type="SUPFAM" id="SSF51735">
    <property type="entry name" value="NAD(P)-binding Rossmann-fold domains"/>
    <property type="match status" value="1"/>
</dbReference>
<reference evidence="3 4" key="1">
    <citation type="journal article" date="2016" name="Nat. Commun.">
        <title>Ectomycorrhizal ecology is imprinted in the genome of the dominant symbiotic fungus Cenococcum geophilum.</title>
        <authorList>
            <consortium name="DOE Joint Genome Institute"/>
            <person name="Peter M."/>
            <person name="Kohler A."/>
            <person name="Ohm R.A."/>
            <person name="Kuo A."/>
            <person name="Krutzmann J."/>
            <person name="Morin E."/>
            <person name="Arend M."/>
            <person name="Barry K.W."/>
            <person name="Binder M."/>
            <person name="Choi C."/>
            <person name="Clum A."/>
            <person name="Copeland A."/>
            <person name="Grisel N."/>
            <person name="Haridas S."/>
            <person name="Kipfer T."/>
            <person name="LaButti K."/>
            <person name="Lindquist E."/>
            <person name="Lipzen A."/>
            <person name="Maire R."/>
            <person name="Meier B."/>
            <person name="Mihaltcheva S."/>
            <person name="Molinier V."/>
            <person name="Murat C."/>
            <person name="Poggeler S."/>
            <person name="Quandt C.A."/>
            <person name="Sperisen C."/>
            <person name="Tritt A."/>
            <person name="Tisserant E."/>
            <person name="Crous P.W."/>
            <person name="Henrissat B."/>
            <person name="Nehls U."/>
            <person name="Egli S."/>
            <person name="Spatafora J.W."/>
            <person name="Grigoriev I.V."/>
            <person name="Martin F.M."/>
        </authorList>
    </citation>
    <scope>NUCLEOTIDE SEQUENCE [LARGE SCALE GENOMIC DNA]</scope>
    <source>
        <strain evidence="3 4">CBS 207.34</strain>
    </source>
</reference>
<accession>A0A8E2F5H7</accession>
<keyword evidence="2" id="KW-0560">Oxidoreductase</keyword>
<dbReference type="Pfam" id="PF00106">
    <property type="entry name" value="adh_short"/>
    <property type="match status" value="1"/>
</dbReference>
<comment type="similarity">
    <text evidence="1">Belongs to the short-chain dehydrogenases/reductases (SDR) family.</text>
</comment>
<dbReference type="Gene3D" id="3.40.50.720">
    <property type="entry name" value="NAD(P)-binding Rossmann-like Domain"/>
    <property type="match status" value="1"/>
</dbReference>
<dbReference type="InterPro" id="IPR036291">
    <property type="entry name" value="NAD(P)-bd_dom_sf"/>
</dbReference>
<dbReference type="OrthoDB" id="37659at2759"/>
<dbReference type="PANTHER" id="PTHR43180:SF11">
    <property type="entry name" value="NAD(P)-BINDING PROTEIN"/>
    <property type="match status" value="1"/>
</dbReference>
<proteinExistence type="inferred from homology"/>
<dbReference type="InterPro" id="IPR002347">
    <property type="entry name" value="SDR_fam"/>
</dbReference>
<dbReference type="EMBL" id="KV749192">
    <property type="protein sequence ID" value="OCL10673.1"/>
    <property type="molecule type" value="Genomic_DNA"/>
</dbReference>
<organism evidence="3 4">
    <name type="scientific">Glonium stellatum</name>
    <dbReference type="NCBI Taxonomy" id="574774"/>
    <lineage>
        <taxon>Eukaryota</taxon>
        <taxon>Fungi</taxon>
        <taxon>Dikarya</taxon>
        <taxon>Ascomycota</taxon>
        <taxon>Pezizomycotina</taxon>
        <taxon>Dothideomycetes</taxon>
        <taxon>Pleosporomycetidae</taxon>
        <taxon>Gloniales</taxon>
        <taxon>Gloniaceae</taxon>
        <taxon>Glonium</taxon>
    </lineage>
</organism>
<protein>
    <submittedName>
        <fullName evidence="3">NAD(P)-binding protein</fullName>
    </submittedName>
</protein>
<gene>
    <name evidence="3" type="ORF">AOQ84DRAFT_396697</name>
</gene>
<dbReference type="AlphaFoldDB" id="A0A8E2F5H7"/>
<evidence type="ECO:0000256" key="1">
    <source>
        <dbReference type="ARBA" id="ARBA00006484"/>
    </source>
</evidence>
<name>A0A8E2F5H7_9PEZI</name>
<dbReference type="GO" id="GO:0016491">
    <property type="term" value="F:oxidoreductase activity"/>
    <property type="evidence" value="ECO:0007669"/>
    <property type="project" value="UniProtKB-KW"/>
</dbReference>
<dbReference type="Proteomes" id="UP000250140">
    <property type="component" value="Unassembled WGS sequence"/>
</dbReference>
<evidence type="ECO:0000256" key="2">
    <source>
        <dbReference type="ARBA" id="ARBA00023002"/>
    </source>
</evidence>
<dbReference type="PANTHER" id="PTHR43180">
    <property type="entry name" value="3-OXOACYL-(ACYL-CARRIER-PROTEIN) REDUCTASE (AFU_ORTHOLOGUE AFUA_6G11210)"/>
    <property type="match status" value="1"/>
</dbReference>
<evidence type="ECO:0000313" key="4">
    <source>
        <dbReference type="Proteomes" id="UP000250140"/>
    </source>
</evidence>
<dbReference type="PRINTS" id="PR00081">
    <property type="entry name" value="GDHRDH"/>
</dbReference>
<keyword evidence="4" id="KW-1185">Reference proteome</keyword>